<evidence type="ECO:0000313" key="3">
    <source>
        <dbReference type="Proteomes" id="UP000050794"/>
    </source>
</evidence>
<gene>
    <name evidence="2" type="ORF">TCNE_LOCUS4401</name>
</gene>
<organism evidence="3 4">
    <name type="scientific">Toxocara canis</name>
    <name type="common">Canine roundworm</name>
    <dbReference type="NCBI Taxonomy" id="6265"/>
    <lineage>
        <taxon>Eukaryota</taxon>
        <taxon>Metazoa</taxon>
        <taxon>Ecdysozoa</taxon>
        <taxon>Nematoda</taxon>
        <taxon>Chromadorea</taxon>
        <taxon>Rhabditida</taxon>
        <taxon>Spirurina</taxon>
        <taxon>Ascaridomorpha</taxon>
        <taxon>Ascaridoidea</taxon>
        <taxon>Toxocaridae</taxon>
        <taxon>Toxocara</taxon>
    </lineage>
</organism>
<dbReference type="Proteomes" id="UP000050794">
    <property type="component" value="Unassembled WGS sequence"/>
</dbReference>
<evidence type="ECO:0000313" key="4">
    <source>
        <dbReference type="WBParaSite" id="TCNE_0000440101-mRNA-1"/>
    </source>
</evidence>
<dbReference type="AlphaFoldDB" id="A0A183U7D1"/>
<accession>A0A183U7D1</accession>
<keyword evidence="3" id="KW-1185">Reference proteome</keyword>
<protein>
    <submittedName>
        <fullName evidence="4">Ovule protein</fullName>
    </submittedName>
</protein>
<feature type="compositionally biased region" description="Basic and acidic residues" evidence="1">
    <location>
        <begin position="13"/>
        <end position="41"/>
    </location>
</feature>
<proteinExistence type="predicted"/>
<sequence length="70" mass="7964">MQTQSEMGYENGKVCRNDENEKTKYSNDVKSVMEKGKDNKPKKANITSFNKSGKSQRLFAIPVLKKTYAT</sequence>
<feature type="region of interest" description="Disordered" evidence="1">
    <location>
        <begin position="1"/>
        <end position="51"/>
    </location>
</feature>
<dbReference type="WBParaSite" id="TCNE_0000440101-mRNA-1">
    <property type="protein sequence ID" value="TCNE_0000440101-mRNA-1"/>
    <property type="gene ID" value="TCNE_0000440101"/>
</dbReference>
<dbReference type="EMBL" id="UYWY01007373">
    <property type="protein sequence ID" value="VDM30118.1"/>
    <property type="molecule type" value="Genomic_DNA"/>
</dbReference>
<evidence type="ECO:0000313" key="2">
    <source>
        <dbReference type="EMBL" id="VDM30118.1"/>
    </source>
</evidence>
<reference evidence="2 3" key="2">
    <citation type="submission" date="2018-11" db="EMBL/GenBank/DDBJ databases">
        <authorList>
            <consortium name="Pathogen Informatics"/>
        </authorList>
    </citation>
    <scope>NUCLEOTIDE SEQUENCE [LARGE SCALE GENOMIC DNA]</scope>
</reference>
<reference evidence="4" key="1">
    <citation type="submission" date="2016-06" db="UniProtKB">
        <authorList>
            <consortium name="WormBaseParasite"/>
        </authorList>
    </citation>
    <scope>IDENTIFICATION</scope>
</reference>
<name>A0A183U7D1_TOXCA</name>
<evidence type="ECO:0000256" key="1">
    <source>
        <dbReference type="SAM" id="MobiDB-lite"/>
    </source>
</evidence>